<feature type="transmembrane region" description="Helical" evidence="5">
    <location>
        <begin position="148"/>
        <end position="167"/>
    </location>
</feature>
<evidence type="ECO:0000313" key="8">
    <source>
        <dbReference type="Proteomes" id="UP000003704"/>
    </source>
</evidence>
<accession>I7ZBL4</accession>
<comment type="caution">
    <text evidence="7">The sequence shown here is derived from an EMBL/GenBank/DDBJ whole genome shotgun (WGS) entry which is preliminary data.</text>
</comment>
<evidence type="ECO:0000259" key="6">
    <source>
        <dbReference type="Pfam" id="PF04893"/>
    </source>
</evidence>
<feature type="transmembrane region" description="Helical" evidence="5">
    <location>
        <begin position="53"/>
        <end position="77"/>
    </location>
</feature>
<keyword evidence="4 5" id="KW-0472">Membrane</keyword>
<dbReference type="InterPro" id="IPR006977">
    <property type="entry name" value="Yip1_dom"/>
</dbReference>
<dbReference type="EMBL" id="AKGD01000002">
    <property type="protein sequence ID" value="EIT69022.1"/>
    <property type="molecule type" value="Genomic_DNA"/>
</dbReference>
<feature type="transmembrane region" description="Helical" evidence="5">
    <location>
        <begin position="115"/>
        <end position="136"/>
    </location>
</feature>
<evidence type="ECO:0000313" key="7">
    <source>
        <dbReference type="EMBL" id="EIT69022.1"/>
    </source>
</evidence>
<dbReference type="OrthoDB" id="7061972at2"/>
<evidence type="ECO:0000256" key="3">
    <source>
        <dbReference type="ARBA" id="ARBA00022989"/>
    </source>
</evidence>
<dbReference type="AlphaFoldDB" id="I7ZBL4"/>
<dbReference type="GO" id="GO:0016020">
    <property type="term" value="C:membrane"/>
    <property type="evidence" value="ECO:0007669"/>
    <property type="project" value="UniProtKB-SubCell"/>
</dbReference>
<gene>
    <name evidence="7" type="ORF">WQQ_26040</name>
</gene>
<keyword evidence="2 5" id="KW-0812">Transmembrane</keyword>
<sequence length="168" mass="18008">MASFTDRMLGAARLNVATYEEVEADRSATFQALTVVVIASIALGIGGMGYNGIAGIATGIVGAVLGWAIWAAVIWLIGTKMLAEPQTSSDWGEVARTTGFAQTPGVLRVFGFIPVVGWIIMLAVNIWMLVAMIIAVRQALDYKDTWRAVVVVLIGWLVNLLILYLLAP</sequence>
<reference evidence="7 8" key="1">
    <citation type="journal article" date="2012" name="J. Bacteriol.">
        <title>Genome Sequence of n-Alkane-Degrading Hydrocarboniphaga effusa Strain AP103T (ATCC BAA-332T).</title>
        <authorList>
            <person name="Chang H.K."/>
            <person name="Zylstra G.J."/>
            <person name="Chae J.C."/>
        </authorList>
    </citation>
    <scope>NUCLEOTIDE SEQUENCE [LARGE SCALE GENOMIC DNA]</scope>
    <source>
        <strain evidence="7 8">AP103</strain>
    </source>
</reference>
<feature type="domain" description="Yip1" evidence="6">
    <location>
        <begin position="19"/>
        <end position="165"/>
    </location>
</feature>
<dbReference type="RefSeq" id="WP_007185547.1">
    <property type="nucleotide sequence ID" value="NZ_AKGD01000002.1"/>
</dbReference>
<feature type="transmembrane region" description="Helical" evidence="5">
    <location>
        <begin position="28"/>
        <end position="46"/>
    </location>
</feature>
<dbReference type="STRING" id="1172194.WQQ_26040"/>
<evidence type="ECO:0000256" key="1">
    <source>
        <dbReference type="ARBA" id="ARBA00004141"/>
    </source>
</evidence>
<evidence type="ECO:0000256" key="4">
    <source>
        <dbReference type="ARBA" id="ARBA00023136"/>
    </source>
</evidence>
<comment type="subcellular location">
    <subcellularLocation>
        <location evidence="1">Membrane</location>
        <topology evidence="1">Multi-pass membrane protein</topology>
    </subcellularLocation>
</comment>
<dbReference type="Proteomes" id="UP000003704">
    <property type="component" value="Unassembled WGS sequence"/>
</dbReference>
<organism evidence="7 8">
    <name type="scientific">Hydrocarboniphaga effusa AP103</name>
    <dbReference type="NCBI Taxonomy" id="1172194"/>
    <lineage>
        <taxon>Bacteria</taxon>
        <taxon>Pseudomonadati</taxon>
        <taxon>Pseudomonadota</taxon>
        <taxon>Gammaproteobacteria</taxon>
        <taxon>Nevskiales</taxon>
        <taxon>Nevskiaceae</taxon>
        <taxon>Hydrocarboniphaga</taxon>
    </lineage>
</organism>
<keyword evidence="3 5" id="KW-1133">Transmembrane helix</keyword>
<keyword evidence="8" id="KW-1185">Reference proteome</keyword>
<evidence type="ECO:0000256" key="2">
    <source>
        <dbReference type="ARBA" id="ARBA00022692"/>
    </source>
</evidence>
<proteinExistence type="predicted"/>
<dbReference type="Pfam" id="PF04893">
    <property type="entry name" value="Yip1"/>
    <property type="match status" value="1"/>
</dbReference>
<protein>
    <recommendedName>
        <fullName evidence="6">Yip1 domain-containing protein</fullName>
    </recommendedName>
</protein>
<name>I7ZBL4_9GAMM</name>
<evidence type="ECO:0000256" key="5">
    <source>
        <dbReference type="SAM" id="Phobius"/>
    </source>
</evidence>